<dbReference type="SMART" id="SM00421">
    <property type="entry name" value="HTH_LUXR"/>
    <property type="match status" value="1"/>
</dbReference>
<organism evidence="4 5">
    <name type="scientific">Chitinophaga skermanii</name>
    <dbReference type="NCBI Taxonomy" id="331697"/>
    <lineage>
        <taxon>Bacteria</taxon>
        <taxon>Pseudomonadati</taxon>
        <taxon>Bacteroidota</taxon>
        <taxon>Chitinophagia</taxon>
        <taxon>Chitinophagales</taxon>
        <taxon>Chitinophagaceae</taxon>
        <taxon>Chitinophaga</taxon>
    </lineage>
</organism>
<dbReference type="SUPFAM" id="SSF63829">
    <property type="entry name" value="Calcium-dependent phosphotriesterase"/>
    <property type="match status" value="2"/>
</dbReference>
<keyword evidence="2" id="KW-1133">Transmembrane helix</keyword>
<feature type="transmembrane region" description="Helical" evidence="2">
    <location>
        <begin position="773"/>
        <end position="791"/>
    </location>
</feature>
<keyword evidence="2" id="KW-0812">Transmembrane</keyword>
<dbReference type="Pfam" id="PF07495">
    <property type="entry name" value="Y_Y_Y"/>
    <property type="match status" value="1"/>
</dbReference>
<dbReference type="InterPro" id="IPR015943">
    <property type="entry name" value="WD40/YVTN_repeat-like_dom_sf"/>
</dbReference>
<evidence type="ECO:0000256" key="1">
    <source>
        <dbReference type="ARBA" id="ARBA00022553"/>
    </source>
</evidence>
<dbReference type="GO" id="GO:0006355">
    <property type="term" value="P:regulation of DNA-templated transcription"/>
    <property type="evidence" value="ECO:0007669"/>
    <property type="project" value="InterPro"/>
</dbReference>
<evidence type="ECO:0000256" key="2">
    <source>
        <dbReference type="SAM" id="Phobius"/>
    </source>
</evidence>
<reference evidence="4 5" key="1">
    <citation type="submission" date="2018-06" db="EMBL/GenBank/DDBJ databases">
        <title>Genomic Encyclopedia of Archaeal and Bacterial Type Strains, Phase II (KMG-II): from individual species to whole genera.</title>
        <authorList>
            <person name="Goeker M."/>
        </authorList>
    </citation>
    <scope>NUCLEOTIDE SEQUENCE [LARGE SCALE GENOMIC DNA]</scope>
    <source>
        <strain evidence="4 5">DSM 23857</strain>
    </source>
</reference>
<evidence type="ECO:0000259" key="3">
    <source>
        <dbReference type="SMART" id="SM00421"/>
    </source>
</evidence>
<gene>
    <name evidence="4" type="ORF">LX64_00721</name>
</gene>
<keyword evidence="2" id="KW-0472">Membrane</keyword>
<evidence type="ECO:0000313" key="4">
    <source>
        <dbReference type="EMBL" id="RAJ11113.1"/>
    </source>
</evidence>
<keyword evidence="1" id="KW-0597">Phosphoprotein</keyword>
<dbReference type="OrthoDB" id="9809670at2"/>
<keyword evidence="5" id="KW-1185">Reference proteome</keyword>
<dbReference type="Gene3D" id="2.130.10.10">
    <property type="entry name" value="YVTN repeat-like/Quinoprotein amine dehydrogenase"/>
    <property type="match status" value="3"/>
</dbReference>
<dbReference type="EMBL" id="QLLL01000001">
    <property type="protein sequence ID" value="RAJ11113.1"/>
    <property type="molecule type" value="Genomic_DNA"/>
</dbReference>
<proteinExistence type="predicted"/>
<dbReference type="InterPro" id="IPR011123">
    <property type="entry name" value="Y_Y_Y"/>
</dbReference>
<protein>
    <submittedName>
        <fullName evidence="4">YXYXY domain-containing protein</fullName>
    </submittedName>
</protein>
<comment type="caution">
    <text evidence="4">The sequence shown here is derived from an EMBL/GenBank/DDBJ whole genome shotgun (WGS) entry which is preliminary data.</text>
</comment>
<dbReference type="SUPFAM" id="SSF46894">
    <property type="entry name" value="C-terminal effector domain of the bipartite response regulators"/>
    <property type="match status" value="1"/>
</dbReference>
<dbReference type="GO" id="GO:0003677">
    <property type="term" value="F:DNA binding"/>
    <property type="evidence" value="ECO:0007669"/>
    <property type="project" value="InterPro"/>
</dbReference>
<dbReference type="InterPro" id="IPR013783">
    <property type="entry name" value="Ig-like_fold"/>
</dbReference>
<accession>A0A327R6A7</accession>
<dbReference type="GO" id="GO:0000155">
    <property type="term" value="F:phosphorelay sensor kinase activity"/>
    <property type="evidence" value="ECO:0007669"/>
    <property type="project" value="TreeGrafter"/>
</dbReference>
<dbReference type="Proteomes" id="UP000249547">
    <property type="component" value="Unassembled WGS sequence"/>
</dbReference>
<dbReference type="PANTHER" id="PTHR43547">
    <property type="entry name" value="TWO-COMPONENT HISTIDINE KINASE"/>
    <property type="match status" value="1"/>
</dbReference>
<dbReference type="InterPro" id="IPR000792">
    <property type="entry name" value="Tscrpt_reg_LuxR_C"/>
</dbReference>
<evidence type="ECO:0000313" key="5">
    <source>
        <dbReference type="Proteomes" id="UP000249547"/>
    </source>
</evidence>
<name>A0A327R6A7_9BACT</name>
<dbReference type="PANTHER" id="PTHR43547:SF2">
    <property type="entry name" value="HYBRID SIGNAL TRANSDUCTION HISTIDINE KINASE C"/>
    <property type="match status" value="1"/>
</dbReference>
<dbReference type="InterPro" id="IPR016032">
    <property type="entry name" value="Sig_transdc_resp-reg_C-effctor"/>
</dbReference>
<sequence length="980" mass="112608">MYIRYERIAFYQPKRLRLRYSTLTTWLLLFFVAGSYGQNQTALPQVVNYHSYDYKAGVQNWSIAQDQSGILYFGNSEGLLTFDGKFWRKYPLPNQTIVRAVKVGSDGKIYVGGQDELGYFSPDQQGRLQYHSFNHLVPAGEKQFSDIWSILEHDGSIFFHSKNSIFLLKDGVIKVYKPNNKWAYMGLSNNQVYAQEYGAGLLKFDHGTWKPIGNNPDLIQTPISAILPYGKDTNLVVTLKKGLYLLHQEEITKKVTEIDERLHNDRIYCAQRVNDEWLALGSNANGVFIIDKFGHLVQTFAYAEGLQKNNTRSMLLDRNKNLWIGLDDGIDQVAINSAVKFIYPDKRKQVTGYATRIFQNHLYVGTSNGLYATKLDITKGDLSLSDSKFFEVPNTTGQIWSLEELNDHLFIGHEEGAMVVKNQAASRLYTGTGSWQFRPGSQVFPAKDIIAGTYTGLRHIKFNGTSFEDHGQLQGVPASLRFISFDNAGSTVWASHPNHGIYKIDLTPDLSKIQRSTLLGQNAGLPADRDNYIYRVKNRIVVTAQKGVYEYNPAKQKFEESALLNGIFKNRKIQYLHEDKQGNIWFISNKRTGVIDFSKPTKSHPYTLVDFPELAGLTLGGYESIYSWNDENIFIAGNKGIIHVNYKKYRNQTARPDVHIGQVRLPGANDSTLYGGYGAPNSKKPPYLSHKNNAVHFEFASTMYEQLRNIEFSYQLEGFDENWSAWTNRSEKDYTNLPPGDYTFKVKARNNWGSESSVVSYTFEVGAAWYDSILMYLIYVVALVALLYYILRWQKKKHRAEQAHLRYLHQLELDRNEKEIIQLKNQKLETDISFKNSELLTMTINLVQRGEVLKKIKDNITALMKLDSGEHTPAFRNLLKQIREVEKSNEDWDQFSIHFNNVNFDFFNDLKRLFPEVTPNDLKLCAYLRMNLSTKEIAQLLNITLKAVEIARYRLRKKLQLMPDTNLSEFLMHLPKEQKV</sequence>
<feature type="domain" description="HTH luxR-type" evidence="3">
    <location>
        <begin position="914"/>
        <end position="971"/>
    </location>
</feature>
<dbReference type="AlphaFoldDB" id="A0A327R6A7"/>
<dbReference type="Gene3D" id="2.60.40.10">
    <property type="entry name" value="Immunoglobulins"/>
    <property type="match status" value="1"/>
</dbReference>